<protein>
    <submittedName>
        <fullName evidence="1">Uncharacterized protein</fullName>
    </submittedName>
</protein>
<evidence type="ECO:0000313" key="1">
    <source>
        <dbReference type="EMBL" id="TMM52152.1"/>
    </source>
</evidence>
<dbReference type="Proteomes" id="UP000310314">
    <property type="component" value="Unassembled WGS sequence"/>
</dbReference>
<keyword evidence="2" id="KW-1185">Reference proteome</keyword>
<gene>
    <name evidence="1" type="ORF">FEE95_20915</name>
</gene>
<accession>A0A5S3PDV5</accession>
<comment type="caution">
    <text evidence="1">The sequence shown here is derived from an EMBL/GenBank/DDBJ whole genome shotgun (WGS) entry which is preliminary data.</text>
</comment>
<dbReference type="AlphaFoldDB" id="A0A5S3PDV5"/>
<evidence type="ECO:0000313" key="2">
    <source>
        <dbReference type="Proteomes" id="UP000310314"/>
    </source>
</evidence>
<dbReference type="RefSeq" id="WP_138659995.1">
    <property type="nucleotide sequence ID" value="NZ_VATY01000006.1"/>
</dbReference>
<proteinExistence type="predicted"/>
<sequence length="203" mass="23076">MSYIKHIFLGIGFSLILGSCANRTFDSREGLMAYVADTDNGYTQHKSVNGIDFSISYRPTDMLVSQELTEEMSKAEIDSLRQRYEQYLYFNLSLSKNNKEVLSSMSNSRAEFGAMVNQLAFGMSDKVHLLSQKKDSVELLDYIYPREYGMGGATNIMFVYPKDEKLLTGEYVHFTIEDIGMRTGEVGFKIPSDILKNEPQLSF</sequence>
<dbReference type="OrthoDB" id="1431329at2"/>
<organism evidence="1 2">
    <name type="scientific">Maribacter algarum</name>
    <name type="common">ex Zhang et al. 2020</name>
    <dbReference type="NCBI Taxonomy" id="2578118"/>
    <lineage>
        <taxon>Bacteria</taxon>
        <taxon>Pseudomonadati</taxon>
        <taxon>Bacteroidota</taxon>
        <taxon>Flavobacteriia</taxon>
        <taxon>Flavobacteriales</taxon>
        <taxon>Flavobacteriaceae</taxon>
        <taxon>Maribacter</taxon>
    </lineage>
</organism>
<name>A0A5S3PDV5_9FLAO</name>
<dbReference type="EMBL" id="VATY01000006">
    <property type="protein sequence ID" value="TMM52152.1"/>
    <property type="molecule type" value="Genomic_DNA"/>
</dbReference>
<dbReference type="PROSITE" id="PS51257">
    <property type="entry name" value="PROKAR_LIPOPROTEIN"/>
    <property type="match status" value="1"/>
</dbReference>
<reference evidence="1 2" key="1">
    <citation type="submission" date="2019-05" db="EMBL/GenBank/DDBJ databases">
        <authorList>
            <person name="Zhang J.-Y."/>
            <person name="Feg X."/>
            <person name="Du Z.-J."/>
        </authorList>
    </citation>
    <scope>NUCLEOTIDE SEQUENCE [LARGE SCALE GENOMIC DNA]</scope>
    <source>
        <strain evidence="1 2">RZ26</strain>
    </source>
</reference>